<feature type="transmembrane region" description="Helical" evidence="1">
    <location>
        <begin position="139"/>
        <end position="162"/>
    </location>
</feature>
<dbReference type="EMBL" id="LTAY01000024">
    <property type="protein sequence ID" value="OPX49384.1"/>
    <property type="molecule type" value="Genomic_DNA"/>
</dbReference>
<dbReference type="Proteomes" id="UP000191448">
    <property type="component" value="Unassembled WGS sequence"/>
</dbReference>
<keyword evidence="1" id="KW-0472">Membrane</keyword>
<feature type="domain" description="PDZ" evidence="2">
    <location>
        <begin position="310"/>
        <end position="375"/>
    </location>
</feature>
<dbReference type="SUPFAM" id="SSF50156">
    <property type="entry name" value="PDZ domain-like"/>
    <property type="match status" value="1"/>
</dbReference>
<feature type="transmembrane region" description="Helical" evidence="1">
    <location>
        <begin position="80"/>
        <end position="101"/>
    </location>
</feature>
<dbReference type="Pfam" id="PF13180">
    <property type="entry name" value="PDZ_2"/>
    <property type="match status" value="1"/>
</dbReference>
<feature type="transmembrane region" description="Helical" evidence="1">
    <location>
        <begin position="54"/>
        <end position="74"/>
    </location>
</feature>
<comment type="caution">
    <text evidence="3">The sequence shown here is derived from an EMBL/GenBank/DDBJ whole genome shotgun (WGS) entry which is preliminary data.</text>
</comment>
<feature type="transmembrane region" description="Helical" evidence="1">
    <location>
        <begin position="12"/>
        <end position="33"/>
    </location>
</feature>
<feature type="transmembrane region" description="Helical" evidence="1">
    <location>
        <begin position="222"/>
        <end position="245"/>
    </location>
</feature>
<reference evidence="3 4" key="1">
    <citation type="submission" date="2016-02" db="EMBL/GenBank/DDBJ databases">
        <title>Genome sequence of Clostridium thermobutyricum DSM 4928.</title>
        <authorList>
            <person name="Poehlein A."/>
            <person name="Daniel R."/>
        </authorList>
    </citation>
    <scope>NUCLEOTIDE SEQUENCE [LARGE SCALE GENOMIC DNA]</scope>
    <source>
        <strain evidence="3 4">DSM 4928</strain>
    </source>
</reference>
<dbReference type="Gene3D" id="2.30.42.10">
    <property type="match status" value="1"/>
</dbReference>
<keyword evidence="1" id="KW-1133">Transmembrane helix</keyword>
<evidence type="ECO:0000259" key="2">
    <source>
        <dbReference type="SMART" id="SM00228"/>
    </source>
</evidence>
<keyword evidence="1" id="KW-0812">Transmembrane</keyword>
<gene>
    <name evidence="3" type="ORF">CLTHE_06780</name>
</gene>
<dbReference type="AlphaFoldDB" id="A0A1V4SZE6"/>
<name>A0A1V4SZE6_9CLOT</name>
<dbReference type="InterPro" id="IPR036034">
    <property type="entry name" value="PDZ_sf"/>
</dbReference>
<organism evidence="3 4">
    <name type="scientific">Clostridium thermobutyricum DSM 4928</name>
    <dbReference type="NCBI Taxonomy" id="1121339"/>
    <lineage>
        <taxon>Bacteria</taxon>
        <taxon>Bacillati</taxon>
        <taxon>Bacillota</taxon>
        <taxon>Clostridia</taxon>
        <taxon>Eubacteriales</taxon>
        <taxon>Clostridiaceae</taxon>
        <taxon>Clostridium</taxon>
    </lineage>
</organism>
<dbReference type="SMART" id="SM00228">
    <property type="entry name" value="PDZ"/>
    <property type="match status" value="1"/>
</dbReference>
<protein>
    <recommendedName>
        <fullName evidence="2">PDZ domain-containing protein</fullName>
    </recommendedName>
</protein>
<evidence type="ECO:0000256" key="1">
    <source>
        <dbReference type="SAM" id="Phobius"/>
    </source>
</evidence>
<accession>A0A1V4SZE6</accession>
<sequence length="428" mass="48651">MDLEIYTLKALSGIIIDPFFFGILVIIGIIFYWKNLRVAKMQKMILGESINSPLELTLSQFALGIIAGIILGFVCNFLGIIFRENSGIATLFIISIILMVIKPRFACYSYGASILGFISLLYKYVIMRGKTTNNLNIDIIMLVTFVGILHIIEGLLVIIDGSKGSIPVFSKKQGVIWGGYLLNRYWFLPISILVFVKQNTFCSISQKYINTPSWWPILRSPYTISLLSSSAILMMTFYGVFNYSGLTFTKNRREKRLEAGIIIIIYGIIITILGQIANLGLIFKILVLILLPILHEIQIKVQRYRENKRKPIFYSLPGRICVIEVIPNSLSYKAGIRAGDIIKKINDKIVMSENEIYIMRDCIQRDVEITIIKKDKELKLKIDKDLNKGLGILVVPVSILNKNNFGHVLKEKQDQIRKLDENKKIKNG</sequence>
<feature type="transmembrane region" description="Helical" evidence="1">
    <location>
        <begin position="108"/>
        <end position="127"/>
    </location>
</feature>
<evidence type="ECO:0000313" key="4">
    <source>
        <dbReference type="Proteomes" id="UP000191448"/>
    </source>
</evidence>
<dbReference type="OrthoDB" id="198399at2"/>
<proteinExistence type="predicted"/>
<evidence type="ECO:0000313" key="3">
    <source>
        <dbReference type="EMBL" id="OPX49384.1"/>
    </source>
</evidence>
<dbReference type="InterPro" id="IPR001478">
    <property type="entry name" value="PDZ"/>
</dbReference>
<dbReference type="RefSeq" id="WP_080022002.1">
    <property type="nucleotide sequence ID" value="NZ_LTAY01000024.1"/>
</dbReference>
<feature type="transmembrane region" description="Helical" evidence="1">
    <location>
        <begin position="257"/>
        <end position="276"/>
    </location>
</feature>
<feature type="transmembrane region" description="Helical" evidence="1">
    <location>
        <begin position="174"/>
        <end position="196"/>
    </location>
</feature>